<dbReference type="InterPro" id="IPR011993">
    <property type="entry name" value="PH-like_dom_sf"/>
</dbReference>
<feature type="domain" description="DH" evidence="3">
    <location>
        <begin position="211"/>
        <end position="385"/>
    </location>
</feature>
<comment type="caution">
    <text evidence="5">The sequence shown here is derived from an EMBL/GenBank/DDBJ whole genome shotgun (WGS) entry which is preliminary data.</text>
</comment>
<keyword evidence="6" id="KW-1185">Reference proteome</keyword>
<dbReference type="SUPFAM" id="SSF47576">
    <property type="entry name" value="Calponin-homology domain, CH-domain"/>
    <property type="match status" value="1"/>
</dbReference>
<dbReference type="Gene3D" id="3.10.20.90">
    <property type="entry name" value="Phosphatidylinositol 3-kinase Catalytic Subunit, Chain A, domain 1"/>
    <property type="match status" value="1"/>
</dbReference>
<dbReference type="Pfam" id="PF06395">
    <property type="entry name" value="CDC24"/>
    <property type="match status" value="1"/>
</dbReference>
<dbReference type="SMART" id="SM00666">
    <property type="entry name" value="PB1"/>
    <property type="match status" value="1"/>
</dbReference>
<feature type="region of interest" description="Disordered" evidence="1">
    <location>
        <begin position="841"/>
        <end position="863"/>
    </location>
</feature>
<sequence>MAALALKRRTPSLGTLPTISGLSVTSIDSPLPTNSITNKPASSSLYHTCRSVLDRLSDVPGFDFYLDMENLPPLNLTSPTTSEPSTPTLGANSGDPLSKLWQIARQGSSLCLLFNTLKPETPLKINQDPGLNTVNSCKASVYHFLVACKKELEFSESDLFTITDLYSNDTNGFVKVVNSINKILAKLEDEGLVSAPRSPNRNSDPNAPKDTRDKVVYELVETERKYVQDLEILLEYKNELQKQSVLPPDTVHYIFANLSSLLDFQRRFMIQIEDVADKAPQEQRFGSLFIQMEELFQVYEPFCANYQAAQDLVSQESTKLQKLSDILNPTYELPSMLIKPVQRICKYPLLLSQLIKATDKEWPHYQEMTEGLESIQRVTSRVNEVQRQYENLQIVQDLKRRVEDWKGYAVEQFGQLLLQDRFLMATNDAERELQVFFFEKILLICKEIKDKNKLSKSNSISIKKKRRASLQLKGKIFIASIIQIVNNSKNGVWALKVFWRDAEMESFSLKCRNEEQLKMWEAALNKVLQENKINGGTNGTAKRNVSNTQLASLAHLHISPRSYRDDDDAASFIDEEEEEEDESEEYSHDDDDDERRNRSRSNSINPYGRPSITRSNRSESSASDYHPSWRTGTPPVPSSSNSRHYNNMPGMTLPPLPKANPSASTSSSALTTPTAEYGLYPASPPPSNPSSPTTSSRASGNGPVRQRRGTDEASPLSETIVKFMMNNDPSQYPPNGGPSSSAETERHYPGSMGRAQSHSAAAGVGLGLYSSTGTPPIPNAASLSQTRLRSQSSPNIHRPTQNTWDQQHPEMPINSRTLYNRAVDPNLPSPIEAGRLSPRMVNNVDNHESSQAPYTPTGSEQPSTTATMRLKLNFHDNIYAIVVSPDINYQELMDKVGKKIRVVAGLGPNDSLRIKYQDEDGDLITINSDDDVLMGFESRGGSNTMNLFIS</sequence>
<evidence type="ECO:0000259" key="4">
    <source>
        <dbReference type="PROSITE" id="PS51745"/>
    </source>
</evidence>
<dbReference type="PROSITE" id="PS51745">
    <property type="entry name" value="PB1"/>
    <property type="match status" value="1"/>
</dbReference>
<dbReference type="PROSITE" id="PS50003">
    <property type="entry name" value="PH_DOMAIN"/>
    <property type="match status" value="1"/>
</dbReference>
<dbReference type="InterPro" id="IPR001849">
    <property type="entry name" value="PH_domain"/>
</dbReference>
<dbReference type="InterPro" id="IPR000219">
    <property type="entry name" value="DH_dom"/>
</dbReference>
<dbReference type="GO" id="GO:0043332">
    <property type="term" value="C:mating projection tip"/>
    <property type="evidence" value="ECO:0007669"/>
    <property type="project" value="TreeGrafter"/>
</dbReference>
<dbReference type="GO" id="GO:0000935">
    <property type="term" value="C:division septum"/>
    <property type="evidence" value="ECO:0007669"/>
    <property type="project" value="TreeGrafter"/>
</dbReference>
<dbReference type="SMART" id="SM00233">
    <property type="entry name" value="PH"/>
    <property type="match status" value="1"/>
</dbReference>
<dbReference type="Pfam" id="PF15411">
    <property type="entry name" value="PH_10"/>
    <property type="match status" value="1"/>
</dbReference>
<feature type="domain" description="PB1" evidence="4">
    <location>
        <begin position="867"/>
        <end position="950"/>
    </location>
</feature>
<feature type="compositionally biased region" description="Polar residues" evidence="1">
    <location>
        <begin position="794"/>
        <end position="806"/>
    </location>
</feature>
<dbReference type="SUPFAM" id="SSF50729">
    <property type="entry name" value="PH domain-like"/>
    <property type="match status" value="1"/>
</dbReference>
<feature type="compositionally biased region" description="Low complexity" evidence="1">
    <location>
        <begin position="690"/>
        <end position="699"/>
    </location>
</feature>
<feature type="region of interest" description="Disordered" evidence="1">
    <location>
        <begin position="562"/>
        <end position="755"/>
    </location>
</feature>
<dbReference type="CDD" id="cd00160">
    <property type="entry name" value="RhoGEF"/>
    <property type="match status" value="1"/>
</dbReference>
<dbReference type="Gene3D" id="2.30.29.30">
    <property type="entry name" value="Pleckstrin-homology domain (PH domain)/Phosphotyrosine-binding domain (PTB)"/>
    <property type="match status" value="1"/>
</dbReference>
<evidence type="ECO:0000256" key="1">
    <source>
        <dbReference type="SAM" id="MobiDB-lite"/>
    </source>
</evidence>
<dbReference type="CDD" id="cd00014">
    <property type="entry name" value="CH_SF"/>
    <property type="match status" value="1"/>
</dbReference>
<dbReference type="SMART" id="SM00325">
    <property type="entry name" value="RhoGEF"/>
    <property type="match status" value="1"/>
</dbReference>
<dbReference type="AlphaFoldDB" id="A0AAD5HEN1"/>
<evidence type="ECO:0000313" key="5">
    <source>
        <dbReference type="EMBL" id="KAI8579153.1"/>
    </source>
</evidence>
<dbReference type="InterPro" id="IPR001331">
    <property type="entry name" value="GDS_CDC24_CS"/>
</dbReference>
<feature type="compositionally biased region" description="Polar residues" evidence="1">
    <location>
        <begin position="849"/>
        <end position="863"/>
    </location>
</feature>
<dbReference type="Gene3D" id="1.20.900.10">
    <property type="entry name" value="Dbl homology (DH) domain"/>
    <property type="match status" value="1"/>
</dbReference>
<dbReference type="InterPro" id="IPR053793">
    <property type="entry name" value="PB1-like"/>
</dbReference>
<evidence type="ECO:0000259" key="2">
    <source>
        <dbReference type="PROSITE" id="PS50003"/>
    </source>
</evidence>
<organism evidence="5 6">
    <name type="scientific">Umbelopsis ramanniana AG</name>
    <dbReference type="NCBI Taxonomy" id="1314678"/>
    <lineage>
        <taxon>Eukaryota</taxon>
        <taxon>Fungi</taxon>
        <taxon>Fungi incertae sedis</taxon>
        <taxon>Mucoromycota</taxon>
        <taxon>Mucoromycotina</taxon>
        <taxon>Umbelopsidomycetes</taxon>
        <taxon>Umbelopsidales</taxon>
        <taxon>Umbelopsidaceae</taxon>
        <taxon>Umbelopsis</taxon>
    </lineage>
</organism>
<dbReference type="Proteomes" id="UP001206595">
    <property type="component" value="Unassembled WGS sequence"/>
</dbReference>
<dbReference type="InterPro" id="IPR035899">
    <property type="entry name" value="DBL_dom_sf"/>
</dbReference>
<dbReference type="InterPro" id="IPR033511">
    <property type="entry name" value="Cdc24/Scd1_PH_dom"/>
</dbReference>
<dbReference type="PROSITE" id="PS50010">
    <property type="entry name" value="DH_2"/>
    <property type="match status" value="1"/>
</dbReference>
<dbReference type="PANTHER" id="PTHR47339">
    <property type="entry name" value="CELL DIVISION CONTROL PROTEIN 24"/>
    <property type="match status" value="1"/>
</dbReference>
<dbReference type="GO" id="GO:0005085">
    <property type="term" value="F:guanyl-nucleotide exchange factor activity"/>
    <property type="evidence" value="ECO:0007669"/>
    <property type="project" value="InterPro"/>
</dbReference>
<dbReference type="InterPro" id="IPR036872">
    <property type="entry name" value="CH_dom_sf"/>
</dbReference>
<dbReference type="EMBL" id="MU620922">
    <property type="protein sequence ID" value="KAI8579153.1"/>
    <property type="molecule type" value="Genomic_DNA"/>
</dbReference>
<dbReference type="Pfam" id="PF00564">
    <property type="entry name" value="PB1"/>
    <property type="match status" value="1"/>
</dbReference>
<feature type="region of interest" description="Disordered" evidence="1">
    <location>
        <begin position="791"/>
        <end position="810"/>
    </location>
</feature>
<dbReference type="SUPFAM" id="SSF54277">
    <property type="entry name" value="CAD &amp; PB1 domains"/>
    <property type="match status" value="1"/>
</dbReference>
<name>A0AAD5HEN1_UMBRA</name>
<dbReference type="SUPFAM" id="SSF48065">
    <property type="entry name" value="DBL homology domain (DH-domain)"/>
    <property type="match status" value="1"/>
</dbReference>
<evidence type="ECO:0000259" key="3">
    <source>
        <dbReference type="PROSITE" id="PS50010"/>
    </source>
</evidence>
<dbReference type="CDD" id="cd05992">
    <property type="entry name" value="PB1"/>
    <property type="match status" value="1"/>
</dbReference>
<dbReference type="RefSeq" id="XP_051444157.1">
    <property type="nucleotide sequence ID" value="XM_051593722.1"/>
</dbReference>
<dbReference type="GeneID" id="75919064"/>
<gene>
    <name evidence="5" type="ORF">K450DRAFT_300464</name>
</gene>
<dbReference type="GO" id="GO:0035556">
    <property type="term" value="P:intracellular signal transduction"/>
    <property type="evidence" value="ECO:0007669"/>
    <property type="project" value="InterPro"/>
</dbReference>
<accession>A0AAD5HEN1</accession>
<dbReference type="InterPro" id="IPR053026">
    <property type="entry name" value="CDC42_GEF"/>
</dbReference>
<dbReference type="PANTHER" id="PTHR47339:SF1">
    <property type="entry name" value="CELL DIVISION CONTROL PROTEIN 24"/>
    <property type="match status" value="1"/>
</dbReference>
<dbReference type="CDD" id="cd13246">
    <property type="entry name" value="PH_Scd1"/>
    <property type="match status" value="1"/>
</dbReference>
<reference evidence="5" key="2">
    <citation type="journal article" date="2022" name="Proc. Natl. Acad. Sci. U.S.A.">
        <title>Diploid-dominant life cycles characterize the early evolution of Fungi.</title>
        <authorList>
            <person name="Amses K.R."/>
            <person name="Simmons D.R."/>
            <person name="Longcore J.E."/>
            <person name="Mondo S.J."/>
            <person name="Seto K."/>
            <person name="Jeronimo G.H."/>
            <person name="Bonds A.E."/>
            <person name="Quandt C.A."/>
            <person name="Davis W.J."/>
            <person name="Chang Y."/>
            <person name="Federici B.A."/>
            <person name="Kuo A."/>
            <person name="LaButti K."/>
            <person name="Pangilinan J."/>
            <person name="Andreopoulos W."/>
            <person name="Tritt A."/>
            <person name="Riley R."/>
            <person name="Hundley H."/>
            <person name="Johnson J."/>
            <person name="Lipzen A."/>
            <person name="Barry K."/>
            <person name="Lang B.F."/>
            <person name="Cuomo C.A."/>
            <person name="Buchler N.E."/>
            <person name="Grigoriev I.V."/>
            <person name="Spatafora J.W."/>
            <person name="Stajich J.E."/>
            <person name="James T.Y."/>
        </authorList>
    </citation>
    <scope>NUCLEOTIDE SEQUENCE</scope>
    <source>
        <strain evidence="5">AG</strain>
    </source>
</reference>
<dbReference type="InterPro" id="IPR000270">
    <property type="entry name" value="PB1_dom"/>
</dbReference>
<dbReference type="GO" id="GO:0005634">
    <property type="term" value="C:nucleus"/>
    <property type="evidence" value="ECO:0007669"/>
    <property type="project" value="TreeGrafter"/>
</dbReference>
<proteinExistence type="predicted"/>
<feature type="compositionally biased region" description="Acidic residues" evidence="1">
    <location>
        <begin position="565"/>
        <end position="593"/>
    </location>
</feature>
<dbReference type="Gene3D" id="1.10.418.10">
    <property type="entry name" value="Calponin-like domain"/>
    <property type="match status" value="1"/>
</dbReference>
<dbReference type="InterPro" id="IPR010481">
    <property type="entry name" value="Cdc24/Scd1_N"/>
</dbReference>
<reference evidence="5" key="1">
    <citation type="submission" date="2021-06" db="EMBL/GenBank/DDBJ databases">
        <authorList>
            <consortium name="DOE Joint Genome Institute"/>
            <person name="Mondo S.J."/>
            <person name="Amses K.R."/>
            <person name="Simmons D.R."/>
            <person name="Longcore J.E."/>
            <person name="Seto K."/>
            <person name="Alves G.H."/>
            <person name="Bonds A.E."/>
            <person name="Quandt C.A."/>
            <person name="Davis W.J."/>
            <person name="Chang Y."/>
            <person name="Letcher P.M."/>
            <person name="Powell M.J."/>
            <person name="Kuo A."/>
            <person name="Labutti K."/>
            <person name="Pangilinan J."/>
            <person name="Andreopoulos W."/>
            <person name="Tritt A."/>
            <person name="Riley R."/>
            <person name="Hundley H."/>
            <person name="Johnson J."/>
            <person name="Lipzen A."/>
            <person name="Barry K."/>
            <person name="Berbee M.L."/>
            <person name="Buchler N.E."/>
            <person name="Grigoriev I.V."/>
            <person name="Spatafora J.W."/>
            <person name="Stajich J.E."/>
            <person name="James T.Y."/>
        </authorList>
    </citation>
    <scope>NUCLEOTIDE SEQUENCE</scope>
    <source>
        <strain evidence="5">AG</strain>
    </source>
</reference>
<dbReference type="GO" id="GO:0030010">
    <property type="term" value="P:establishment of cell polarity"/>
    <property type="evidence" value="ECO:0007669"/>
    <property type="project" value="TreeGrafter"/>
</dbReference>
<evidence type="ECO:0000313" key="6">
    <source>
        <dbReference type="Proteomes" id="UP001206595"/>
    </source>
</evidence>
<dbReference type="Pfam" id="PF00621">
    <property type="entry name" value="RhoGEF"/>
    <property type="match status" value="1"/>
</dbReference>
<feature type="compositionally biased region" description="Polar residues" evidence="1">
    <location>
        <begin position="612"/>
        <end position="623"/>
    </location>
</feature>
<dbReference type="GO" id="GO:0005737">
    <property type="term" value="C:cytoplasm"/>
    <property type="evidence" value="ECO:0007669"/>
    <property type="project" value="TreeGrafter"/>
</dbReference>
<dbReference type="PROSITE" id="PS00741">
    <property type="entry name" value="DH_1"/>
    <property type="match status" value="1"/>
</dbReference>
<dbReference type="GO" id="GO:0031106">
    <property type="term" value="P:septin ring organization"/>
    <property type="evidence" value="ECO:0007669"/>
    <property type="project" value="TreeGrafter"/>
</dbReference>
<feature type="compositionally biased region" description="Low complexity" evidence="1">
    <location>
        <begin position="659"/>
        <end position="675"/>
    </location>
</feature>
<feature type="domain" description="PH" evidence="2">
    <location>
        <begin position="409"/>
        <end position="529"/>
    </location>
</feature>
<protein>
    <submittedName>
        <fullName evidence="5">Uncharacterized protein</fullName>
    </submittedName>
</protein>